<gene>
    <name evidence="4" type="ORF">METZ01_LOCUS157701</name>
</gene>
<dbReference type="SUPFAM" id="SSF48403">
    <property type="entry name" value="Ankyrin repeat"/>
    <property type="match status" value="1"/>
</dbReference>
<dbReference type="GO" id="GO:0004842">
    <property type="term" value="F:ubiquitin-protein transferase activity"/>
    <property type="evidence" value="ECO:0007669"/>
    <property type="project" value="TreeGrafter"/>
</dbReference>
<dbReference type="PRINTS" id="PR01415">
    <property type="entry name" value="ANKYRIN"/>
</dbReference>
<evidence type="ECO:0000256" key="2">
    <source>
        <dbReference type="ARBA" id="ARBA00023043"/>
    </source>
</evidence>
<sequence length="294" mass="32197">MAWPSVRPSKNNITGEPCPQRYDLVSKGVVRVAAFRYRLAAFRLMKLLLITTIATMPLMGYGRPAQESEANPVPQIQAQKPQQVQETKAEESEISIHRAAWEGDIKAIKQHLATGKDVNAKDDLYGDTPLLWAAGFGHKEVVKMLITKGADVNVKAQGGWTPLHYAAGGNDKETVELLIAKGAGVNTKNARDQITPLHWAAWRGHKEVTELLIAKGAGVNTKNRSGGTPLHNATWKGHKEIVELLITKGADVNAKDVNDETPLNWAEEGKHKEITDLLRKQDGKTSEELKASGI</sequence>
<keyword evidence="3" id="KW-1133">Transmembrane helix</keyword>
<dbReference type="EMBL" id="UINC01026782">
    <property type="protein sequence ID" value="SVB04847.1"/>
    <property type="molecule type" value="Genomic_DNA"/>
</dbReference>
<reference evidence="4" key="1">
    <citation type="submission" date="2018-05" db="EMBL/GenBank/DDBJ databases">
        <authorList>
            <person name="Lanie J.A."/>
            <person name="Ng W.-L."/>
            <person name="Kazmierczak K.M."/>
            <person name="Andrzejewski T.M."/>
            <person name="Davidsen T.M."/>
            <person name="Wayne K.J."/>
            <person name="Tettelin H."/>
            <person name="Glass J.I."/>
            <person name="Rusch D."/>
            <person name="Podicherti R."/>
            <person name="Tsui H.-C.T."/>
            <person name="Winkler M.E."/>
        </authorList>
    </citation>
    <scope>NUCLEOTIDE SEQUENCE</scope>
</reference>
<dbReference type="PANTHER" id="PTHR24171:SF8">
    <property type="entry name" value="BRCA1-ASSOCIATED RING DOMAIN PROTEIN 1"/>
    <property type="match status" value="1"/>
</dbReference>
<dbReference type="GO" id="GO:0085020">
    <property type="term" value="P:protein K6-linked ubiquitination"/>
    <property type="evidence" value="ECO:0007669"/>
    <property type="project" value="TreeGrafter"/>
</dbReference>
<dbReference type="Gene3D" id="1.25.40.20">
    <property type="entry name" value="Ankyrin repeat-containing domain"/>
    <property type="match status" value="4"/>
</dbReference>
<dbReference type="InterPro" id="IPR002110">
    <property type="entry name" value="Ankyrin_rpt"/>
</dbReference>
<dbReference type="PROSITE" id="PS50088">
    <property type="entry name" value="ANK_REPEAT"/>
    <property type="match status" value="5"/>
</dbReference>
<evidence type="ECO:0000313" key="4">
    <source>
        <dbReference type="EMBL" id="SVB04847.1"/>
    </source>
</evidence>
<dbReference type="AlphaFoldDB" id="A0A382AV43"/>
<dbReference type="InterPro" id="IPR036770">
    <property type="entry name" value="Ankyrin_rpt-contain_sf"/>
</dbReference>
<evidence type="ECO:0000256" key="3">
    <source>
        <dbReference type="SAM" id="Phobius"/>
    </source>
</evidence>
<keyword evidence="3" id="KW-0812">Transmembrane</keyword>
<organism evidence="4">
    <name type="scientific">marine metagenome</name>
    <dbReference type="NCBI Taxonomy" id="408172"/>
    <lineage>
        <taxon>unclassified sequences</taxon>
        <taxon>metagenomes</taxon>
        <taxon>ecological metagenomes</taxon>
    </lineage>
</organism>
<accession>A0A382AV43</accession>
<protein>
    <submittedName>
        <fullName evidence="4">Uncharacterized protein</fullName>
    </submittedName>
</protein>
<dbReference type="GO" id="GO:0031436">
    <property type="term" value="C:BRCA1-BARD1 complex"/>
    <property type="evidence" value="ECO:0007669"/>
    <property type="project" value="TreeGrafter"/>
</dbReference>
<dbReference type="Pfam" id="PF12796">
    <property type="entry name" value="Ank_2"/>
    <property type="match status" value="2"/>
</dbReference>
<dbReference type="PANTHER" id="PTHR24171">
    <property type="entry name" value="ANKYRIN REPEAT DOMAIN-CONTAINING PROTEIN 39-RELATED"/>
    <property type="match status" value="1"/>
</dbReference>
<keyword evidence="3" id="KW-0472">Membrane</keyword>
<dbReference type="GO" id="GO:0070531">
    <property type="term" value="C:BRCA1-A complex"/>
    <property type="evidence" value="ECO:0007669"/>
    <property type="project" value="TreeGrafter"/>
</dbReference>
<name>A0A382AV43_9ZZZZ</name>
<dbReference type="PROSITE" id="PS50297">
    <property type="entry name" value="ANK_REP_REGION"/>
    <property type="match status" value="4"/>
</dbReference>
<dbReference type="SMART" id="SM00248">
    <property type="entry name" value="ANK"/>
    <property type="match status" value="6"/>
</dbReference>
<keyword evidence="1" id="KW-0677">Repeat</keyword>
<feature type="transmembrane region" description="Helical" evidence="3">
    <location>
        <begin position="44"/>
        <end position="62"/>
    </location>
</feature>
<proteinExistence type="predicted"/>
<evidence type="ECO:0000256" key="1">
    <source>
        <dbReference type="ARBA" id="ARBA00022737"/>
    </source>
</evidence>
<keyword evidence="2" id="KW-0040">ANK repeat</keyword>